<dbReference type="PROSITE" id="PS50837">
    <property type="entry name" value="NACHT"/>
    <property type="match status" value="1"/>
</dbReference>
<evidence type="ECO:0000313" key="5">
    <source>
        <dbReference type="Proteomes" id="UP001171299"/>
    </source>
</evidence>
<evidence type="ECO:0000313" key="2">
    <source>
        <dbReference type="EMBL" id="MDO6407259.1"/>
    </source>
</evidence>
<reference evidence="2" key="3">
    <citation type="submission" date="2023-07" db="EMBL/GenBank/DDBJ databases">
        <title>The extreme plant-growth-promoting properties of Pantoea phytobeneficialis PF55 revealed by functional and genomic analysis.</title>
        <authorList>
            <person name="Nascimento F.X."/>
            <person name="Marcio R.J."/>
        </authorList>
    </citation>
    <scope>NUCLEOTIDE SEQUENCE</scope>
    <source>
        <strain evidence="2">PF55</strain>
    </source>
</reference>
<name>A0AAP9KNH6_9GAMM</name>
<reference evidence="3" key="2">
    <citation type="journal article" date="2020" name="Environ. Microbiol.">
        <title>The extreme plant-growth-promoting properties of Pantoea phytobeneficialis MSR2 revealed by functional and genomic analysis.</title>
        <authorList>
            <person name="Nascimento F.X."/>
            <person name="Hernandez A.G."/>
            <person name="Glick B.R."/>
            <person name="Rossi M.J."/>
        </authorList>
    </citation>
    <scope>NUCLEOTIDE SEQUENCE</scope>
    <source>
        <strain evidence="3">MSR2</strain>
    </source>
</reference>
<dbReference type="EMBL" id="JAUOOM010000010">
    <property type="protein sequence ID" value="MDO6407259.1"/>
    <property type="molecule type" value="Genomic_DNA"/>
</dbReference>
<proteinExistence type="predicted"/>
<dbReference type="Proteomes" id="UP001171299">
    <property type="component" value="Unassembled WGS sequence"/>
</dbReference>
<evidence type="ECO:0000259" key="1">
    <source>
        <dbReference type="PROSITE" id="PS50837"/>
    </source>
</evidence>
<dbReference type="Pfam" id="PF05729">
    <property type="entry name" value="NACHT"/>
    <property type="match status" value="1"/>
</dbReference>
<keyword evidence="5" id="KW-1185">Reference proteome</keyword>
<dbReference type="EMBL" id="CP024636">
    <property type="protein sequence ID" value="QGR05819.1"/>
    <property type="molecule type" value="Genomic_DNA"/>
</dbReference>
<protein>
    <submittedName>
        <fullName evidence="2">NACHT domain-containing protein</fullName>
    </submittedName>
</protein>
<feature type="domain" description="NACHT" evidence="1">
    <location>
        <begin position="105"/>
        <end position="218"/>
    </location>
</feature>
<dbReference type="PANTHER" id="PTHR46844">
    <property type="entry name" value="SLR5058 PROTEIN"/>
    <property type="match status" value="1"/>
</dbReference>
<sequence>MDALIAQLLNSGIGEATKVMVEKLLKVDWIPTRKAGKKLLSQMQSPHIQQAYLEKHAYAALRMRTLHNPDYDVLLEDIYYPLTIENRPEKTELIVSDGAQIISQNIVNIIGIAGQGKSTILRKLFLEEIRKHRRLPFFLELRRIEDGNVFEYLHAQLNILGFDLNQDALEQLLSSGKIIILLDGFDEIKDNLRSAFIRSIFEINKKYRCPVIVTSRPDTEICSEAGITNVFVKSLTDKDRFGILKKLATPDDFNELSQLLRTNSGLANTLVSPILLTLLHACYHDWDELPRTAVDFYRLLFSTLYHKHDRIKAWSRQRRCKLQTDEIQWCFSAMCLFAMEDEVYEFNEENLHAYAARALDTAALDEQERDNFLHDIISITCLIQPDGFNRYVFLHKSLQEYHAAYAVTKLPEDYKDKYYDYFSDKLGTGIEYDNVLFFLFHIDEDWFRRKIMTERFEKTGFISLANKNDEELAEYLFQSLKYDDALYEITKFANGFSNEIVASTIPDIQTSLHTLTVMSGKPRDIGLHTDTVINNILEESIHPDNLHQYRTTLHEKTPADDPNKDQYNIALSELFYQSEYWDELVFSISSEIYRYYHGVYLPTKERLHEKKQALSRGMKIKL</sequence>
<organism evidence="3 4">
    <name type="scientific">Pantoea phytobeneficialis</name>
    <dbReference type="NCBI Taxonomy" id="2052056"/>
    <lineage>
        <taxon>Bacteria</taxon>
        <taxon>Pseudomonadati</taxon>
        <taxon>Pseudomonadota</taxon>
        <taxon>Gammaproteobacteria</taxon>
        <taxon>Enterobacterales</taxon>
        <taxon>Erwiniaceae</taxon>
        <taxon>Pantoea</taxon>
    </lineage>
</organism>
<gene>
    <name evidence="3" type="ORF">CTZ24_05080</name>
    <name evidence="2" type="ORF">Q3404_11795</name>
</gene>
<dbReference type="Gene3D" id="3.40.50.300">
    <property type="entry name" value="P-loop containing nucleotide triphosphate hydrolases"/>
    <property type="match status" value="1"/>
</dbReference>
<dbReference type="PANTHER" id="PTHR46844:SF1">
    <property type="entry name" value="SLR5058 PROTEIN"/>
    <property type="match status" value="1"/>
</dbReference>
<reference evidence="4" key="1">
    <citation type="submission" date="2017-11" db="EMBL/GenBank/DDBJ databases">
        <title>Genome sequence of Pantoea sp. MSR2.</title>
        <authorList>
            <person name="Nascimento F.X."/>
        </authorList>
    </citation>
    <scope>NUCLEOTIDE SEQUENCE [LARGE SCALE GENOMIC DNA]</scope>
    <source>
        <strain evidence="4">MSR2</strain>
    </source>
</reference>
<evidence type="ECO:0000313" key="4">
    <source>
        <dbReference type="Proteomes" id="UP000424872"/>
    </source>
</evidence>
<dbReference type="InterPro" id="IPR027417">
    <property type="entry name" value="P-loop_NTPase"/>
</dbReference>
<evidence type="ECO:0000313" key="3">
    <source>
        <dbReference type="EMBL" id="QGR05819.1"/>
    </source>
</evidence>
<dbReference type="InterPro" id="IPR007111">
    <property type="entry name" value="NACHT_NTPase"/>
</dbReference>
<dbReference type="SUPFAM" id="SSF52540">
    <property type="entry name" value="P-loop containing nucleoside triphosphate hydrolases"/>
    <property type="match status" value="1"/>
</dbReference>
<dbReference type="AlphaFoldDB" id="A0AAP9KNH6"/>
<accession>A0AAP9KNH6</accession>
<dbReference type="RefSeq" id="WP_208724973.1">
    <property type="nucleotide sequence ID" value="NZ_CP024636.1"/>
</dbReference>
<dbReference type="KEGG" id="ppho:CTZ24_05080"/>
<dbReference type="Proteomes" id="UP000424872">
    <property type="component" value="Chromosome"/>
</dbReference>